<evidence type="ECO:0008006" key="3">
    <source>
        <dbReference type="Google" id="ProtNLM"/>
    </source>
</evidence>
<dbReference type="Proteomes" id="UP000593568">
    <property type="component" value="Unassembled WGS sequence"/>
</dbReference>
<evidence type="ECO:0000313" key="2">
    <source>
        <dbReference type="Proteomes" id="UP000593568"/>
    </source>
</evidence>
<keyword evidence="2" id="KW-1185">Reference proteome</keyword>
<sequence>MKNMIVSHWESPPTEWMKFNVEGVVLEEVAGYYRLWSLRKLRGDIDCGTKQLAHFQIAIIDRKSNGMADALAKANISRSSLFKTSW</sequence>
<name>A0A7J9EUV6_9ROSI</name>
<comment type="caution">
    <text evidence="1">The sequence shown here is derived from an EMBL/GenBank/DDBJ whole genome shotgun (WGS) entry which is preliminary data.</text>
</comment>
<evidence type="ECO:0000313" key="1">
    <source>
        <dbReference type="EMBL" id="MBA0776797.1"/>
    </source>
</evidence>
<dbReference type="AlphaFoldDB" id="A0A7J9EUV6"/>
<gene>
    <name evidence="1" type="ORF">Gotri_011745</name>
</gene>
<dbReference type="EMBL" id="JABEZW010000009">
    <property type="protein sequence ID" value="MBA0776797.1"/>
    <property type="molecule type" value="Genomic_DNA"/>
</dbReference>
<proteinExistence type="predicted"/>
<organism evidence="1 2">
    <name type="scientific">Gossypium trilobum</name>
    <dbReference type="NCBI Taxonomy" id="34281"/>
    <lineage>
        <taxon>Eukaryota</taxon>
        <taxon>Viridiplantae</taxon>
        <taxon>Streptophyta</taxon>
        <taxon>Embryophyta</taxon>
        <taxon>Tracheophyta</taxon>
        <taxon>Spermatophyta</taxon>
        <taxon>Magnoliopsida</taxon>
        <taxon>eudicotyledons</taxon>
        <taxon>Gunneridae</taxon>
        <taxon>Pentapetalae</taxon>
        <taxon>rosids</taxon>
        <taxon>malvids</taxon>
        <taxon>Malvales</taxon>
        <taxon>Malvaceae</taxon>
        <taxon>Malvoideae</taxon>
        <taxon>Gossypium</taxon>
    </lineage>
</organism>
<protein>
    <recommendedName>
        <fullName evidence="3">RNase H type-1 domain-containing protein</fullName>
    </recommendedName>
</protein>
<accession>A0A7J9EUV6</accession>
<reference evidence="1 2" key="1">
    <citation type="journal article" date="2019" name="Genome Biol. Evol.">
        <title>Insights into the evolution of the New World diploid cottons (Gossypium, subgenus Houzingenia) based on genome sequencing.</title>
        <authorList>
            <person name="Grover C.E."/>
            <person name="Arick M.A. 2nd"/>
            <person name="Thrash A."/>
            <person name="Conover J.L."/>
            <person name="Sanders W.S."/>
            <person name="Peterson D.G."/>
            <person name="Frelichowski J.E."/>
            <person name="Scheffler J.A."/>
            <person name="Scheffler B.E."/>
            <person name="Wendel J.F."/>
        </authorList>
    </citation>
    <scope>NUCLEOTIDE SEQUENCE [LARGE SCALE GENOMIC DNA]</scope>
    <source>
        <strain evidence="1">8</strain>
        <tissue evidence="1">Leaf</tissue>
    </source>
</reference>